<evidence type="ECO:0000256" key="2">
    <source>
        <dbReference type="ARBA" id="ARBA00004174"/>
    </source>
</evidence>
<keyword evidence="11 15" id="KW-0408">Iron</keyword>
<keyword evidence="10 15" id="KW-0560">Oxidoreductase</keyword>
<keyword evidence="9" id="KW-0492">Microsome</keyword>
<evidence type="ECO:0000256" key="5">
    <source>
        <dbReference type="ARBA" id="ARBA00012109"/>
    </source>
</evidence>
<keyword evidence="7 15" id="KW-0479">Metal-binding</keyword>
<dbReference type="Pfam" id="PF00067">
    <property type="entry name" value="p450"/>
    <property type="match status" value="1"/>
</dbReference>
<keyword evidence="18" id="KW-1185">Reference proteome</keyword>
<evidence type="ECO:0000256" key="9">
    <source>
        <dbReference type="ARBA" id="ARBA00022848"/>
    </source>
</evidence>
<comment type="similarity">
    <text evidence="4 15">Belongs to the cytochrome P450 family.</text>
</comment>
<dbReference type="Proteomes" id="UP000691718">
    <property type="component" value="Unassembled WGS sequence"/>
</dbReference>
<evidence type="ECO:0000256" key="15">
    <source>
        <dbReference type="RuleBase" id="RU000461"/>
    </source>
</evidence>
<keyword evidence="8" id="KW-0256">Endoplasmic reticulum</keyword>
<dbReference type="GO" id="GO:0005789">
    <property type="term" value="C:endoplasmic reticulum membrane"/>
    <property type="evidence" value="ECO:0007669"/>
    <property type="project" value="UniProtKB-SubCell"/>
</dbReference>
<keyword evidence="16" id="KW-0812">Transmembrane</keyword>
<evidence type="ECO:0000256" key="16">
    <source>
        <dbReference type="SAM" id="Phobius"/>
    </source>
</evidence>
<dbReference type="InterPro" id="IPR017972">
    <property type="entry name" value="Cyt_P450_CS"/>
</dbReference>
<evidence type="ECO:0000256" key="10">
    <source>
        <dbReference type="ARBA" id="ARBA00023002"/>
    </source>
</evidence>
<evidence type="ECO:0000256" key="4">
    <source>
        <dbReference type="ARBA" id="ARBA00010617"/>
    </source>
</evidence>
<dbReference type="OrthoDB" id="2789670at2759"/>
<dbReference type="AlphaFoldDB" id="A0A8S3XU56"/>
<evidence type="ECO:0000256" key="13">
    <source>
        <dbReference type="ARBA" id="ARBA00023136"/>
    </source>
</evidence>
<keyword evidence="16" id="KW-1133">Transmembrane helix</keyword>
<comment type="caution">
    <text evidence="17">The sequence shown here is derived from an EMBL/GenBank/DDBJ whole genome shotgun (WGS) entry which is preliminary data.</text>
</comment>
<comment type="catalytic activity">
    <reaction evidence="14">
        <text>an organic molecule + reduced [NADPH--hemoprotein reductase] + O2 = an alcohol + oxidized [NADPH--hemoprotein reductase] + H2O + H(+)</text>
        <dbReference type="Rhea" id="RHEA:17149"/>
        <dbReference type="Rhea" id="RHEA-COMP:11964"/>
        <dbReference type="Rhea" id="RHEA-COMP:11965"/>
        <dbReference type="ChEBI" id="CHEBI:15377"/>
        <dbReference type="ChEBI" id="CHEBI:15378"/>
        <dbReference type="ChEBI" id="CHEBI:15379"/>
        <dbReference type="ChEBI" id="CHEBI:30879"/>
        <dbReference type="ChEBI" id="CHEBI:57618"/>
        <dbReference type="ChEBI" id="CHEBI:58210"/>
        <dbReference type="ChEBI" id="CHEBI:142491"/>
        <dbReference type="EC" id="1.14.14.1"/>
    </reaction>
</comment>
<dbReference type="InterPro" id="IPR001128">
    <property type="entry name" value="Cyt_P450"/>
</dbReference>
<dbReference type="GO" id="GO:0020037">
    <property type="term" value="F:heme binding"/>
    <property type="evidence" value="ECO:0007669"/>
    <property type="project" value="InterPro"/>
</dbReference>
<dbReference type="InterPro" id="IPR050476">
    <property type="entry name" value="Insect_CytP450_Detox"/>
</dbReference>
<dbReference type="PROSITE" id="PS00086">
    <property type="entry name" value="CYTOCHROME_P450"/>
    <property type="match status" value="1"/>
</dbReference>
<evidence type="ECO:0000256" key="11">
    <source>
        <dbReference type="ARBA" id="ARBA00023004"/>
    </source>
</evidence>
<dbReference type="CDD" id="cd11056">
    <property type="entry name" value="CYP6-like"/>
    <property type="match status" value="1"/>
</dbReference>
<gene>
    <name evidence="17" type="ORF">PAPOLLO_LOCUS19883</name>
</gene>
<comment type="cofactor">
    <cofactor evidence="1">
        <name>heme</name>
        <dbReference type="ChEBI" id="CHEBI:30413"/>
    </cofactor>
</comment>
<dbReference type="GO" id="GO:0005506">
    <property type="term" value="F:iron ion binding"/>
    <property type="evidence" value="ECO:0007669"/>
    <property type="project" value="InterPro"/>
</dbReference>
<dbReference type="EMBL" id="CAJQZP010001228">
    <property type="protein sequence ID" value="CAG5032367.1"/>
    <property type="molecule type" value="Genomic_DNA"/>
</dbReference>
<keyword evidence="13 16" id="KW-0472">Membrane</keyword>
<accession>A0A8S3XU56</accession>
<evidence type="ECO:0000256" key="1">
    <source>
        <dbReference type="ARBA" id="ARBA00001971"/>
    </source>
</evidence>
<evidence type="ECO:0000256" key="8">
    <source>
        <dbReference type="ARBA" id="ARBA00022824"/>
    </source>
</evidence>
<dbReference type="GO" id="GO:0016712">
    <property type="term" value="F:oxidoreductase activity, acting on paired donors, with incorporation or reduction of molecular oxygen, reduced flavin or flavoprotein as one donor, and incorporation of one atom of oxygen"/>
    <property type="evidence" value="ECO:0007669"/>
    <property type="project" value="UniProtKB-EC"/>
</dbReference>
<dbReference type="PANTHER" id="PTHR24292:SF54">
    <property type="entry name" value="CYP9F3-RELATED"/>
    <property type="match status" value="1"/>
</dbReference>
<keyword evidence="6 15" id="KW-0349">Heme</keyword>
<reference evidence="17" key="1">
    <citation type="submission" date="2021-04" db="EMBL/GenBank/DDBJ databases">
        <authorList>
            <person name="Tunstrom K."/>
        </authorList>
    </citation>
    <scope>NUCLEOTIDE SEQUENCE</scope>
</reference>
<proteinExistence type="inferred from homology"/>
<evidence type="ECO:0000256" key="3">
    <source>
        <dbReference type="ARBA" id="ARBA00004406"/>
    </source>
</evidence>
<evidence type="ECO:0000256" key="6">
    <source>
        <dbReference type="ARBA" id="ARBA00022617"/>
    </source>
</evidence>
<name>A0A8S3XU56_PARAO</name>
<evidence type="ECO:0000256" key="14">
    <source>
        <dbReference type="ARBA" id="ARBA00047827"/>
    </source>
</evidence>
<protein>
    <recommendedName>
        <fullName evidence="5">unspecific monooxygenase</fullName>
        <ecNumber evidence="5">1.14.14.1</ecNumber>
    </recommendedName>
</protein>
<evidence type="ECO:0000256" key="7">
    <source>
        <dbReference type="ARBA" id="ARBA00022723"/>
    </source>
</evidence>
<feature type="transmembrane region" description="Helical" evidence="16">
    <location>
        <begin position="20"/>
        <end position="40"/>
    </location>
</feature>
<evidence type="ECO:0000313" key="18">
    <source>
        <dbReference type="Proteomes" id="UP000691718"/>
    </source>
</evidence>
<evidence type="ECO:0000313" key="17">
    <source>
        <dbReference type="EMBL" id="CAG5032367.1"/>
    </source>
</evidence>
<sequence>MSRLKCLSRYVFVLSGNTSIVVMLIVIWSVVILAALTLYFRQLYSRFSSYGVKQFKPIPILGNNARIMLRMNHFSDDVQRLYNAFPEERFVGRFEFLKPTVVIKDIELIKKITVKDFEHFLDHRSFVNDNVDPFFGRNLVLMKGDEWKDMRSTLSPAFTSSKMRLMVPFMVEVGEQMIRTLMKEILNSSGKYIDVDGKDLTTRYANDVIASCAFGLKVDSYSDKSNIFYKMGKMAATFNFKQLLKVFALMTFPTVSSILRLSVFEKSARDFFWNLVMNTMNEREAKQVVRPDMIHLLMEAKKGRLTHEDKGADTDAGFATVEESSVGKKNVDRVWTDIDIVAQAVLFFIAGFDSVSSAMSFALHEIATHPEVQQRLYEEIKKHNGKNRGNLDYNSIQNLKYLDMVVSEVLRLWPPGVALDRLCTKDYNLGKPNKQATQDFIVRKGESATIPVWAIHRDSKYYPDPEKFDPERFSEENKHLIKPLTYVPFGLGPRNCIGSRFALCEVKVMLYQLLLHMELSPCEKTCIPAKLSTSTFNVTMQGGHWFKMRCRIQ</sequence>
<keyword evidence="12 15" id="KW-0503">Monooxygenase</keyword>
<dbReference type="FunFam" id="1.10.630.10:FF:000042">
    <property type="entry name" value="Cytochrome P450"/>
    <property type="match status" value="1"/>
</dbReference>
<evidence type="ECO:0000256" key="12">
    <source>
        <dbReference type="ARBA" id="ARBA00023033"/>
    </source>
</evidence>
<dbReference type="PANTHER" id="PTHR24292">
    <property type="entry name" value="CYTOCHROME P450"/>
    <property type="match status" value="1"/>
</dbReference>
<dbReference type="EC" id="1.14.14.1" evidence="5"/>
<comment type="subcellular location">
    <subcellularLocation>
        <location evidence="3">Endoplasmic reticulum membrane</location>
        <topology evidence="3">Peripheral membrane protein</topology>
    </subcellularLocation>
    <subcellularLocation>
        <location evidence="2">Microsome membrane</location>
        <topology evidence="2">Peripheral membrane protein</topology>
    </subcellularLocation>
</comment>
<organism evidence="17 18">
    <name type="scientific">Parnassius apollo</name>
    <name type="common">Apollo butterfly</name>
    <name type="synonym">Papilio apollo</name>
    <dbReference type="NCBI Taxonomy" id="110799"/>
    <lineage>
        <taxon>Eukaryota</taxon>
        <taxon>Metazoa</taxon>
        <taxon>Ecdysozoa</taxon>
        <taxon>Arthropoda</taxon>
        <taxon>Hexapoda</taxon>
        <taxon>Insecta</taxon>
        <taxon>Pterygota</taxon>
        <taxon>Neoptera</taxon>
        <taxon>Endopterygota</taxon>
        <taxon>Lepidoptera</taxon>
        <taxon>Glossata</taxon>
        <taxon>Ditrysia</taxon>
        <taxon>Papilionoidea</taxon>
        <taxon>Papilionidae</taxon>
        <taxon>Parnassiinae</taxon>
        <taxon>Parnassini</taxon>
        <taxon>Parnassius</taxon>
        <taxon>Parnassius</taxon>
    </lineage>
</organism>